<dbReference type="PANTHER" id="PTHR43227">
    <property type="entry name" value="BLL4140 PROTEIN"/>
    <property type="match status" value="1"/>
</dbReference>
<protein>
    <submittedName>
        <fullName evidence="10">Multiple sugar transport system permease protein/N,N'-diacetylchitobiose transport system permease protein</fullName>
    </submittedName>
</protein>
<keyword evidence="6 7" id="KW-0472">Membrane</keyword>
<dbReference type="PANTHER" id="PTHR43227:SF8">
    <property type="entry name" value="DIACETYLCHITOBIOSE UPTAKE SYSTEM PERMEASE PROTEIN DASB"/>
    <property type="match status" value="1"/>
</dbReference>
<feature type="region of interest" description="Disordered" evidence="8">
    <location>
        <begin position="1"/>
        <end position="28"/>
    </location>
</feature>
<feature type="transmembrane region" description="Helical" evidence="7">
    <location>
        <begin position="133"/>
        <end position="155"/>
    </location>
</feature>
<name>A0A7Y9DN70_9ACTN</name>
<evidence type="ECO:0000259" key="9">
    <source>
        <dbReference type="PROSITE" id="PS50928"/>
    </source>
</evidence>
<evidence type="ECO:0000256" key="6">
    <source>
        <dbReference type="ARBA" id="ARBA00023136"/>
    </source>
</evidence>
<dbReference type="EMBL" id="JACCBB010000001">
    <property type="protein sequence ID" value="NYD23609.1"/>
    <property type="molecule type" value="Genomic_DNA"/>
</dbReference>
<evidence type="ECO:0000256" key="8">
    <source>
        <dbReference type="SAM" id="MobiDB-lite"/>
    </source>
</evidence>
<keyword evidence="4 7" id="KW-0812">Transmembrane</keyword>
<evidence type="ECO:0000256" key="7">
    <source>
        <dbReference type="RuleBase" id="RU363032"/>
    </source>
</evidence>
<dbReference type="CDD" id="cd06261">
    <property type="entry name" value="TM_PBP2"/>
    <property type="match status" value="1"/>
</dbReference>
<organism evidence="10 11">
    <name type="scientific">Kineococcus aurantiacus</name>
    <dbReference type="NCBI Taxonomy" id="37633"/>
    <lineage>
        <taxon>Bacteria</taxon>
        <taxon>Bacillati</taxon>
        <taxon>Actinomycetota</taxon>
        <taxon>Actinomycetes</taxon>
        <taxon>Kineosporiales</taxon>
        <taxon>Kineosporiaceae</taxon>
        <taxon>Kineococcus</taxon>
    </lineage>
</organism>
<evidence type="ECO:0000256" key="1">
    <source>
        <dbReference type="ARBA" id="ARBA00004651"/>
    </source>
</evidence>
<feature type="compositionally biased region" description="Basic residues" evidence="8">
    <location>
        <begin position="15"/>
        <end position="28"/>
    </location>
</feature>
<comment type="similarity">
    <text evidence="7">Belongs to the binding-protein-dependent transport system permease family.</text>
</comment>
<dbReference type="InterPro" id="IPR000515">
    <property type="entry name" value="MetI-like"/>
</dbReference>
<feature type="transmembrane region" description="Helical" evidence="7">
    <location>
        <begin position="188"/>
        <end position="212"/>
    </location>
</feature>
<comment type="subcellular location">
    <subcellularLocation>
        <location evidence="1 7">Cell membrane</location>
        <topology evidence="1 7">Multi-pass membrane protein</topology>
    </subcellularLocation>
</comment>
<evidence type="ECO:0000256" key="4">
    <source>
        <dbReference type="ARBA" id="ARBA00022692"/>
    </source>
</evidence>
<evidence type="ECO:0000256" key="3">
    <source>
        <dbReference type="ARBA" id="ARBA00022475"/>
    </source>
</evidence>
<sequence length="325" mass="35437">MVSDQLTTAPAGTARPRRGPTARTGPRRRRSSLAVPYLLLVLPVGLVCLAMGYPLVRQFVMSFQEFGLAQQFGQPPEWVGLQNYTDVLSDPYFWVVTARSIAFCAACAAITMGIGIGFALLLQKLSTGPRVALQVALVLAWAMPPVSALTSYIWLTEPRYGVVNWFLTSIGLEGFAGFSWLADNQWTFFGVAATTVIWTSVPLVTLMTYAALTQLDTEVLEASELDGAGGFARLRHVTLPMIRPVVLLVAMLEIIWDLKVFTQINVLQGVAGNNDATNLLGTYVYQTGIGGGEYGTASALATVMLLIVLLMTWRYMRTLMKQGDI</sequence>
<keyword evidence="11" id="KW-1185">Reference proteome</keyword>
<proteinExistence type="inferred from homology"/>
<dbReference type="Pfam" id="PF00528">
    <property type="entry name" value="BPD_transp_1"/>
    <property type="match status" value="1"/>
</dbReference>
<feature type="transmembrane region" description="Helical" evidence="7">
    <location>
        <begin position="294"/>
        <end position="313"/>
    </location>
</feature>
<accession>A0A7Y9DN70</accession>
<keyword evidence="5 7" id="KW-1133">Transmembrane helix</keyword>
<feature type="domain" description="ABC transmembrane type-1" evidence="9">
    <location>
        <begin position="97"/>
        <end position="315"/>
    </location>
</feature>
<feature type="transmembrane region" description="Helical" evidence="7">
    <location>
        <begin position="33"/>
        <end position="56"/>
    </location>
</feature>
<dbReference type="GO" id="GO:0055085">
    <property type="term" value="P:transmembrane transport"/>
    <property type="evidence" value="ECO:0007669"/>
    <property type="project" value="InterPro"/>
</dbReference>
<keyword evidence="10" id="KW-0762">Sugar transport</keyword>
<gene>
    <name evidence="10" type="ORF">BJ968_003149</name>
</gene>
<dbReference type="RefSeq" id="WP_179753463.1">
    <property type="nucleotide sequence ID" value="NZ_BAAAGN010000016.1"/>
</dbReference>
<keyword evidence="3" id="KW-1003">Cell membrane</keyword>
<feature type="transmembrane region" description="Helical" evidence="7">
    <location>
        <begin position="92"/>
        <end position="121"/>
    </location>
</feature>
<dbReference type="GO" id="GO:0005886">
    <property type="term" value="C:plasma membrane"/>
    <property type="evidence" value="ECO:0007669"/>
    <property type="project" value="UniProtKB-SubCell"/>
</dbReference>
<dbReference type="Gene3D" id="1.10.3720.10">
    <property type="entry name" value="MetI-like"/>
    <property type="match status" value="1"/>
</dbReference>
<keyword evidence="2 7" id="KW-0813">Transport</keyword>
<dbReference type="Proteomes" id="UP000521922">
    <property type="component" value="Unassembled WGS sequence"/>
</dbReference>
<evidence type="ECO:0000313" key="10">
    <source>
        <dbReference type="EMBL" id="NYD23609.1"/>
    </source>
</evidence>
<feature type="transmembrane region" description="Helical" evidence="7">
    <location>
        <begin position="161"/>
        <end position="181"/>
    </location>
</feature>
<dbReference type="InterPro" id="IPR050809">
    <property type="entry name" value="UgpAE/MalFG_permease"/>
</dbReference>
<dbReference type="InterPro" id="IPR035906">
    <property type="entry name" value="MetI-like_sf"/>
</dbReference>
<comment type="caution">
    <text evidence="10">The sequence shown here is derived from an EMBL/GenBank/DDBJ whole genome shotgun (WGS) entry which is preliminary data.</text>
</comment>
<dbReference type="AlphaFoldDB" id="A0A7Y9DN70"/>
<dbReference type="SUPFAM" id="SSF161098">
    <property type="entry name" value="MetI-like"/>
    <property type="match status" value="1"/>
</dbReference>
<reference evidence="10 11" key="1">
    <citation type="submission" date="2020-07" db="EMBL/GenBank/DDBJ databases">
        <title>Sequencing the genomes of 1000 actinobacteria strains.</title>
        <authorList>
            <person name="Klenk H.-P."/>
        </authorList>
    </citation>
    <scope>NUCLEOTIDE SEQUENCE [LARGE SCALE GENOMIC DNA]</scope>
    <source>
        <strain evidence="10 11">DSM 7487</strain>
    </source>
</reference>
<dbReference type="PROSITE" id="PS50928">
    <property type="entry name" value="ABC_TM1"/>
    <property type="match status" value="1"/>
</dbReference>
<evidence type="ECO:0000256" key="5">
    <source>
        <dbReference type="ARBA" id="ARBA00022989"/>
    </source>
</evidence>
<evidence type="ECO:0000313" key="11">
    <source>
        <dbReference type="Proteomes" id="UP000521922"/>
    </source>
</evidence>
<evidence type="ECO:0000256" key="2">
    <source>
        <dbReference type="ARBA" id="ARBA00022448"/>
    </source>
</evidence>